<keyword evidence="6" id="KW-0762">Sugar transport</keyword>
<dbReference type="PROSITE" id="PS51257">
    <property type="entry name" value="PROKAR_LIPOPROTEIN"/>
    <property type="match status" value="1"/>
</dbReference>
<comment type="similarity">
    <text evidence="2">Belongs to the bacterial solute-binding protein 2 family.</text>
</comment>
<dbReference type="Proteomes" id="UP000615755">
    <property type="component" value="Unassembled WGS sequence"/>
</dbReference>
<evidence type="ECO:0000313" key="7">
    <source>
        <dbReference type="Proteomes" id="UP000615755"/>
    </source>
</evidence>
<comment type="caution">
    <text evidence="6">The sequence shown here is derived from an EMBL/GenBank/DDBJ whole genome shotgun (WGS) entry which is preliminary data.</text>
</comment>
<keyword evidence="3 4" id="KW-0732">Signal</keyword>
<dbReference type="InterPro" id="IPR025997">
    <property type="entry name" value="SBP_2_dom"/>
</dbReference>
<feature type="domain" description="Periplasmic binding protein" evidence="5">
    <location>
        <begin position="38"/>
        <end position="262"/>
    </location>
</feature>
<feature type="signal peptide" evidence="4">
    <location>
        <begin position="1"/>
        <end position="18"/>
    </location>
</feature>
<comment type="subcellular location">
    <subcellularLocation>
        <location evidence="1">Cell envelope</location>
    </subcellularLocation>
</comment>
<evidence type="ECO:0000313" key="6">
    <source>
        <dbReference type="EMBL" id="MBE0371093.1"/>
    </source>
</evidence>
<dbReference type="Pfam" id="PF13407">
    <property type="entry name" value="Peripla_BP_4"/>
    <property type="match status" value="1"/>
</dbReference>
<gene>
    <name evidence="6" type="ORF">PAUR_b1273</name>
</gene>
<evidence type="ECO:0000256" key="3">
    <source>
        <dbReference type="ARBA" id="ARBA00022729"/>
    </source>
</evidence>
<reference evidence="6 7" key="1">
    <citation type="submission" date="2015-03" db="EMBL/GenBank/DDBJ databases">
        <title>Genome sequence of Pseudoalteromonas aurantia.</title>
        <authorList>
            <person name="Xie B.-B."/>
            <person name="Rong J.-C."/>
            <person name="Qin Q.-L."/>
            <person name="Zhang Y.-Z."/>
        </authorList>
    </citation>
    <scope>NUCLEOTIDE SEQUENCE [LARGE SCALE GENOMIC DNA]</scope>
    <source>
        <strain evidence="6 7">208</strain>
    </source>
</reference>
<evidence type="ECO:0000259" key="5">
    <source>
        <dbReference type="Pfam" id="PF13407"/>
    </source>
</evidence>
<dbReference type="SUPFAM" id="SSF53822">
    <property type="entry name" value="Periplasmic binding protein-like I"/>
    <property type="match status" value="1"/>
</dbReference>
<keyword evidence="6" id="KW-0813">Transport</keyword>
<organism evidence="6 7">
    <name type="scientific">Pseudoalteromonas aurantia 208</name>
    <dbReference type="NCBI Taxonomy" id="1314867"/>
    <lineage>
        <taxon>Bacteria</taxon>
        <taxon>Pseudomonadati</taxon>
        <taxon>Pseudomonadota</taxon>
        <taxon>Gammaproteobacteria</taxon>
        <taxon>Alteromonadales</taxon>
        <taxon>Pseudoalteromonadaceae</taxon>
        <taxon>Pseudoalteromonas</taxon>
    </lineage>
</organism>
<evidence type="ECO:0000256" key="1">
    <source>
        <dbReference type="ARBA" id="ARBA00004196"/>
    </source>
</evidence>
<keyword evidence="7" id="KW-1185">Reference proteome</keyword>
<name>A0ABR9EJD9_9GAMM</name>
<dbReference type="Gene3D" id="3.40.50.2300">
    <property type="match status" value="2"/>
</dbReference>
<accession>A0ABR9EJD9</accession>
<feature type="chain" id="PRO_5046934941" evidence="4">
    <location>
        <begin position="19"/>
        <end position="349"/>
    </location>
</feature>
<dbReference type="PANTHER" id="PTHR46847">
    <property type="entry name" value="D-ALLOSE-BINDING PERIPLASMIC PROTEIN-RELATED"/>
    <property type="match status" value="1"/>
</dbReference>
<sequence>MKLPIISLAFLFIFSCHALSSTKVTFINPGYEFENPTGDFWLNVTLFMQAAADDLDIQLTVHYAERNHIVMKKMVRKAIQDTSSYLILVDEKSVITDTIINSTQTHPAIVFLLNKPHDQQMKRINSKGFGILGSIMPDNFQAGKLLAQHLSTIVTPPKSYTRNQMIALLGETATLAARNREQGLLSYSNREPSLQLKQRISANWSHDEAFQLTLGLMQRLPDTKIIWAANDAMAMGSVQALEKLGVRKKVKVGGINWDKNQHLALDASVGGHVTLGGLAMVKIYDHARNKKPIQSEEQYPIFDVFSEKYMPLYRAIHDKNVTEIDFTQFSETAISPLNYNLDVLNGFFK</sequence>
<evidence type="ECO:0000256" key="2">
    <source>
        <dbReference type="ARBA" id="ARBA00007639"/>
    </source>
</evidence>
<protein>
    <submittedName>
        <fullName evidence="6">Simple sugar transport system substrate-binding protein</fullName>
    </submittedName>
</protein>
<dbReference type="PANTHER" id="PTHR46847:SF2">
    <property type="entry name" value="ABC TRANSPORTER SUGAR-BINDING PROTEIN"/>
    <property type="match status" value="1"/>
</dbReference>
<dbReference type="CDD" id="cd06324">
    <property type="entry name" value="PBP1_ABC_sugar_binding-like"/>
    <property type="match status" value="1"/>
</dbReference>
<evidence type="ECO:0000256" key="4">
    <source>
        <dbReference type="SAM" id="SignalP"/>
    </source>
</evidence>
<dbReference type="InterPro" id="IPR028082">
    <property type="entry name" value="Peripla_BP_I"/>
</dbReference>
<dbReference type="EMBL" id="AQGV01000015">
    <property type="protein sequence ID" value="MBE0371093.1"/>
    <property type="molecule type" value="Genomic_DNA"/>
</dbReference>
<dbReference type="RefSeq" id="WP_192510096.1">
    <property type="nucleotide sequence ID" value="NZ_AQGV01000015.1"/>
</dbReference>
<proteinExistence type="inferred from homology"/>